<keyword evidence="2" id="KW-1185">Reference proteome</keyword>
<evidence type="ECO:0000313" key="1">
    <source>
        <dbReference type="EMBL" id="KAF2889709.1"/>
    </source>
</evidence>
<dbReference type="EMBL" id="VTPC01063511">
    <property type="protein sequence ID" value="KAF2889709.1"/>
    <property type="molecule type" value="Genomic_DNA"/>
</dbReference>
<accession>A0A8K0G870</accession>
<dbReference type="Proteomes" id="UP000801492">
    <property type="component" value="Unassembled WGS sequence"/>
</dbReference>
<proteinExistence type="predicted"/>
<sequence length="149" mass="16879">MLSPEDKLPKSDERIKDLMVDFVTSFAKNGQPISNGITWERVTDSNEFRYLFIHNDEVKMVAKHQLAPVEFWESLPLKEYDNVVGAFSGTPFTSIIENKLPGAFITDYPHKLLKSGNITDVPWITGATTEGEITGIVALKFQFEDLNER</sequence>
<evidence type="ECO:0008006" key="3">
    <source>
        <dbReference type="Google" id="ProtNLM"/>
    </source>
</evidence>
<dbReference type="OrthoDB" id="6799804at2759"/>
<dbReference type="AlphaFoldDB" id="A0A8K0G870"/>
<organism evidence="1 2">
    <name type="scientific">Ignelater luminosus</name>
    <name type="common">Cucubano</name>
    <name type="synonym">Pyrophorus luminosus</name>
    <dbReference type="NCBI Taxonomy" id="2038154"/>
    <lineage>
        <taxon>Eukaryota</taxon>
        <taxon>Metazoa</taxon>
        <taxon>Ecdysozoa</taxon>
        <taxon>Arthropoda</taxon>
        <taxon>Hexapoda</taxon>
        <taxon>Insecta</taxon>
        <taxon>Pterygota</taxon>
        <taxon>Neoptera</taxon>
        <taxon>Endopterygota</taxon>
        <taxon>Coleoptera</taxon>
        <taxon>Polyphaga</taxon>
        <taxon>Elateriformia</taxon>
        <taxon>Elateroidea</taxon>
        <taxon>Elateridae</taxon>
        <taxon>Agrypninae</taxon>
        <taxon>Pyrophorini</taxon>
        <taxon>Ignelater</taxon>
    </lineage>
</organism>
<dbReference type="Gene3D" id="3.40.50.1820">
    <property type="entry name" value="alpha/beta hydrolase"/>
    <property type="match status" value="2"/>
</dbReference>
<gene>
    <name evidence="1" type="ORF">ILUMI_16464</name>
</gene>
<comment type="caution">
    <text evidence="1">The sequence shown here is derived from an EMBL/GenBank/DDBJ whole genome shotgun (WGS) entry which is preliminary data.</text>
</comment>
<evidence type="ECO:0000313" key="2">
    <source>
        <dbReference type="Proteomes" id="UP000801492"/>
    </source>
</evidence>
<protein>
    <recommendedName>
        <fullName evidence="3">Carboxylesterase type B domain-containing protein</fullName>
    </recommendedName>
</protein>
<name>A0A8K0G870_IGNLU</name>
<dbReference type="InterPro" id="IPR029058">
    <property type="entry name" value="AB_hydrolase_fold"/>
</dbReference>
<dbReference type="SUPFAM" id="SSF53474">
    <property type="entry name" value="alpha/beta-Hydrolases"/>
    <property type="match status" value="1"/>
</dbReference>
<reference evidence="1" key="1">
    <citation type="submission" date="2019-08" db="EMBL/GenBank/DDBJ databases">
        <title>The genome of the North American firefly Photinus pyralis.</title>
        <authorList>
            <consortium name="Photinus pyralis genome working group"/>
            <person name="Fallon T.R."/>
            <person name="Sander Lower S.E."/>
            <person name="Weng J.-K."/>
        </authorList>
    </citation>
    <scope>NUCLEOTIDE SEQUENCE</scope>
    <source>
        <strain evidence="1">TRF0915ILg1</strain>
        <tissue evidence="1">Whole body</tissue>
    </source>
</reference>